<keyword evidence="4" id="KW-1185">Reference proteome</keyword>
<dbReference type="InterPro" id="IPR003343">
    <property type="entry name" value="Big_2"/>
</dbReference>
<dbReference type="Pfam" id="PF13517">
    <property type="entry name" value="FG-GAP_3"/>
    <property type="match status" value="3"/>
</dbReference>
<keyword evidence="1" id="KW-0732">Signal</keyword>
<evidence type="ECO:0000259" key="2">
    <source>
        <dbReference type="SMART" id="SM00635"/>
    </source>
</evidence>
<dbReference type="InterPro" id="IPR013517">
    <property type="entry name" value="FG-GAP"/>
</dbReference>
<dbReference type="InterPro" id="IPR027039">
    <property type="entry name" value="Crtac1"/>
</dbReference>
<dbReference type="InterPro" id="IPR008964">
    <property type="entry name" value="Invasin/intimin_cell_adhesion"/>
</dbReference>
<dbReference type="Gene3D" id="2.60.40.1080">
    <property type="match status" value="2"/>
</dbReference>
<accession>A0A941EXY6</accession>
<feature type="domain" description="BIG2" evidence="2">
    <location>
        <begin position="696"/>
        <end position="774"/>
    </location>
</feature>
<sequence>MITYKVEGSLTKIVQINLAIQSDYANLSLYENNRLLLDNIDIPESGTRVISALVQFTSLGEITLMLKAENGDITVNEIIFEDVSNINLPRFADISERAGMDRVESIKYGGPCIADINQDGHYDFIVTNHNAETNKLYWNNGDGTVTKHNQDLSRWYMQDLHGASCADFDNDGDLDVIQTKGGGNGKNPSLPDLYRNDNGKLTLVTLDAGITVGARGRGAIWSDMDNDGWLDLMLVNAKGIQGETPQHNFYRNKGDGTFELVQVEGIENADAQRALVSDINNDGIDDIVLYDPTNTIWLGNGDFTFTDATKMLPEGFKELGNMMGVTDVDVDNDGYSDLYFARGNAFGVGNKPSFDFCPVHMSMDIKIRDKGCFELAIEADKDIDLHNYDFVGRNGFNGEEFPIFLGSSKSTTYLTRNGRLLINQQDAAGWPEDITDDGIYFGHVGKEQWRSAVVINGDIFWNVGFSLSGIKNASPEFVRLNRNPHDVLLQNVNGKFVDVSKDWNVPQFGNHSGVSVGDFNNDGHQDLFLHRWGQLKRKYTDYMLVNTGSGRFEPFTGHGAHGEEEEGHGDMGQAFDFDNDGRLDLLNGNDEYGMWYLLNNVSKTKANYATVRVGYAPNSFIDATSAVVILETPTKIYRKRVGSSGMIFSQSMLNMIHFGLGKEDEVKNIRVIWRNGEQVEFNNKKANQIFDTDNVDPTSITINSSISKIRKGVSYKLLTDIKPQNANQNLLWTSSDSSVLKVDQAGWVTAVGRIGQSAIITAKSVVNGLAVSQKLKISRWKPIPVNKIEMIMTDTLVYVGNQLQLAYKYSPNHADVPQIIWECDNESVATINSNGVLNPIKSGEVTVKAYEQNNMDVIDIRKINVLPYIQPSIEIEQEEELRNTAYKVGDKIELTVNYHAGSGNTVMARDMGGVKVWFRSLNKRWMADGNFEMIVDESSLGKQSGTMKAIIDLKNRVPSSELAEGSIYYIYVGMASSDGMLYTKEIYPIKVVK</sequence>
<evidence type="ECO:0000313" key="3">
    <source>
        <dbReference type="EMBL" id="MBR8534021.1"/>
    </source>
</evidence>
<dbReference type="SUPFAM" id="SSF69318">
    <property type="entry name" value="Integrin alpha N-terminal domain"/>
    <property type="match status" value="2"/>
</dbReference>
<dbReference type="Proteomes" id="UP000679220">
    <property type="component" value="Unassembled WGS sequence"/>
</dbReference>
<gene>
    <name evidence="3" type="ORF">KDU71_00485</name>
</gene>
<dbReference type="Pfam" id="PF02368">
    <property type="entry name" value="Big_2"/>
    <property type="match status" value="2"/>
</dbReference>
<dbReference type="Pfam" id="PF07593">
    <property type="entry name" value="UnbV_ASPIC"/>
    <property type="match status" value="1"/>
</dbReference>
<dbReference type="SUPFAM" id="SSF49373">
    <property type="entry name" value="Invasin/intimin cell-adhesion fragments"/>
    <property type="match status" value="2"/>
</dbReference>
<organism evidence="3 4">
    <name type="scientific">Carboxylicivirga sediminis</name>
    <dbReference type="NCBI Taxonomy" id="2006564"/>
    <lineage>
        <taxon>Bacteria</taxon>
        <taxon>Pseudomonadati</taxon>
        <taxon>Bacteroidota</taxon>
        <taxon>Bacteroidia</taxon>
        <taxon>Marinilabiliales</taxon>
        <taxon>Marinilabiliaceae</taxon>
        <taxon>Carboxylicivirga</taxon>
    </lineage>
</organism>
<dbReference type="AlphaFoldDB" id="A0A941EXY6"/>
<dbReference type="RefSeq" id="WP_212187928.1">
    <property type="nucleotide sequence ID" value="NZ_JAGTAR010000001.1"/>
</dbReference>
<reference evidence="3" key="2">
    <citation type="submission" date="2021-04" db="EMBL/GenBank/DDBJ databases">
        <authorList>
            <person name="Zhang T."/>
            <person name="Zhang Y."/>
            <person name="Lu D."/>
            <person name="Zuo D."/>
            <person name="Du Z."/>
        </authorList>
    </citation>
    <scope>NUCLEOTIDE SEQUENCE</scope>
    <source>
        <strain evidence="3">JR1</strain>
    </source>
</reference>
<dbReference type="PANTHER" id="PTHR16026:SF0">
    <property type="entry name" value="CARTILAGE ACIDIC PROTEIN 1"/>
    <property type="match status" value="1"/>
</dbReference>
<dbReference type="PANTHER" id="PTHR16026">
    <property type="entry name" value="CARTILAGE ACIDIC PROTEIN 1"/>
    <property type="match status" value="1"/>
</dbReference>
<proteinExistence type="predicted"/>
<evidence type="ECO:0000313" key="4">
    <source>
        <dbReference type="Proteomes" id="UP000679220"/>
    </source>
</evidence>
<protein>
    <submittedName>
        <fullName evidence="3">VCBS repeat-containing protein</fullName>
    </submittedName>
</protein>
<dbReference type="InterPro" id="IPR028994">
    <property type="entry name" value="Integrin_alpha_N"/>
</dbReference>
<name>A0A941EXY6_9BACT</name>
<comment type="caution">
    <text evidence="3">The sequence shown here is derived from an EMBL/GenBank/DDBJ whole genome shotgun (WGS) entry which is preliminary data.</text>
</comment>
<reference evidence="3" key="1">
    <citation type="journal article" date="2018" name="Int. J. Syst. Evol. Microbiol.">
        <title>Carboxylicivirga sediminis sp. nov., isolated from coastal sediment.</title>
        <authorList>
            <person name="Wang F.Q."/>
            <person name="Ren L.H."/>
            <person name="Zou R.J."/>
            <person name="Sun Y.Z."/>
            <person name="Liu X.J."/>
            <person name="Jiang F."/>
            <person name="Liu L.J."/>
        </authorList>
    </citation>
    <scope>NUCLEOTIDE SEQUENCE</scope>
    <source>
        <strain evidence="3">JR1</strain>
    </source>
</reference>
<feature type="domain" description="BIG2" evidence="2">
    <location>
        <begin position="784"/>
        <end position="861"/>
    </location>
</feature>
<dbReference type="Gene3D" id="2.130.10.130">
    <property type="entry name" value="Integrin alpha, N-terminal"/>
    <property type="match status" value="2"/>
</dbReference>
<dbReference type="EMBL" id="JAGTAR010000001">
    <property type="protein sequence ID" value="MBR8534021.1"/>
    <property type="molecule type" value="Genomic_DNA"/>
</dbReference>
<evidence type="ECO:0000256" key="1">
    <source>
        <dbReference type="ARBA" id="ARBA00022729"/>
    </source>
</evidence>
<dbReference type="InterPro" id="IPR011519">
    <property type="entry name" value="UnbV_ASPIC"/>
</dbReference>
<dbReference type="SMART" id="SM00635">
    <property type="entry name" value="BID_2"/>
    <property type="match status" value="2"/>
</dbReference>